<organism evidence="7">
    <name type="scientific">Dendroctonus ponderosae</name>
    <name type="common">Mountain pine beetle</name>
    <dbReference type="NCBI Taxonomy" id="77166"/>
    <lineage>
        <taxon>Eukaryota</taxon>
        <taxon>Metazoa</taxon>
        <taxon>Ecdysozoa</taxon>
        <taxon>Arthropoda</taxon>
        <taxon>Hexapoda</taxon>
        <taxon>Insecta</taxon>
        <taxon>Pterygota</taxon>
        <taxon>Neoptera</taxon>
        <taxon>Endopterygota</taxon>
        <taxon>Coleoptera</taxon>
        <taxon>Polyphaga</taxon>
        <taxon>Cucujiformia</taxon>
        <taxon>Curculionidae</taxon>
        <taxon>Scolytinae</taxon>
        <taxon>Dendroctonus</taxon>
    </lineage>
</organism>
<dbReference type="InterPro" id="IPR004012">
    <property type="entry name" value="Run_dom"/>
</dbReference>
<dbReference type="GO" id="GO:0005770">
    <property type="term" value="C:late endosome"/>
    <property type="evidence" value="ECO:0007669"/>
    <property type="project" value="UniProtKB-SubCell"/>
</dbReference>
<dbReference type="OMA" id="NRLHNVM"/>
<feature type="region of interest" description="Disordered" evidence="5">
    <location>
        <begin position="318"/>
        <end position="342"/>
    </location>
</feature>
<feature type="region of interest" description="Disordered" evidence="5">
    <location>
        <begin position="490"/>
        <end position="514"/>
    </location>
</feature>
<keyword evidence="9" id="KW-1185">Reference proteome</keyword>
<feature type="compositionally biased region" description="Basic and acidic residues" evidence="5">
    <location>
        <begin position="452"/>
        <end position="467"/>
    </location>
</feature>
<dbReference type="Pfam" id="PF21054">
    <property type="entry name" value="RUBC_PIKBD"/>
    <property type="match status" value="1"/>
</dbReference>
<dbReference type="CDD" id="cd17686">
    <property type="entry name" value="RUN_RUBCN"/>
    <property type="match status" value="1"/>
</dbReference>
<protein>
    <recommendedName>
        <fullName evidence="6">RUN domain-containing protein</fullName>
    </recommendedName>
</protein>
<reference evidence="8" key="2">
    <citation type="submission" date="2024-08" db="UniProtKB">
        <authorList>
            <consortium name="EnsemblMetazoa"/>
        </authorList>
    </citation>
    <scope>IDENTIFICATION</scope>
</reference>
<dbReference type="PANTHER" id="PTHR45971:SF1">
    <property type="entry name" value="RUBICON, ISOFORM A"/>
    <property type="match status" value="1"/>
</dbReference>
<dbReference type="GO" id="GO:0006914">
    <property type="term" value="P:autophagy"/>
    <property type="evidence" value="ECO:0007669"/>
    <property type="project" value="UniProtKB-KW"/>
</dbReference>
<dbReference type="KEGG" id="dpa:109540320"/>
<dbReference type="InterPro" id="IPR048569">
    <property type="entry name" value="RUBC_PIKBD"/>
</dbReference>
<dbReference type="PROSITE" id="PS50826">
    <property type="entry name" value="RUN"/>
    <property type="match status" value="1"/>
</dbReference>
<feature type="compositionally biased region" description="Polar residues" evidence="5">
    <location>
        <begin position="495"/>
        <end position="508"/>
    </location>
</feature>
<dbReference type="GO" id="GO:1901981">
    <property type="term" value="F:phosphatidylinositol phosphate binding"/>
    <property type="evidence" value="ECO:0007669"/>
    <property type="project" value="TreeGrafter"/>
</dbReference>
<dbReference type="InterPro" id="IPR037213">
    <property type="entry name" value="Run_dom_sf"/>
</dbReference>
<accession>N6TZQ7</accession>
<evidence type="ECO:0000256" key="1">
    <source>
        <dbReference type="ARBA" id="ARBA00004603"/>
    </source>
</evidence>
<sequence length="890" mass="101284">MPEEAIYKQYLQSLKSTVEGLLVSQVANVWSVYGGLNRLYLCLEKIFQHGCKTTSEEGCFYDFIQGLEWLQPETSKSYFALDCEYRPHVPAQLKCDKSFIWLYRSLESHSISFKLSWLLDDSHLHSCYESWAFLCQKEYAEATLICLRAVEKNQAGFLSDINPSLFLTNCHSKEFVQIHRRTSSFPDNRFKYSGTKPKPSALNNVGDRVENANSAAKRQFIGKLKPWSSLPALPIDSSVKAAKRVRFESKTTPNTPIHTKKISPSVLKVDYKALEAKIPKASLKKSTGKYKLSPKHVKTILINNSDIVEFTPPLSSSQSSGFAHEDGESHCSPSTSYEKTEKRRRFFSQSPLSMMDYSFLPQQGEKDYSRHQPKSFIEDGGMSILPMSTGQGYFPKPIKGQSLTSYLASSKLASSHAELDRENAHFSVSEAIISAMEKLKCQYKDMSCRNKLLSDSDDSGDRSTEQRIRRRRGQHIPDHRWKQMSASLLSDGRTDTATTVSPNSTPTDCPSECSSEEVDDLEIDEANNLKENQGLSMSMASLYSDADILRKPRGAPDGASEVATVVTASDVLSAEGVALSLLSKFNEKHLPKASDLEWLVSEEEAPQALLPLPKSWPVNPDGHEQLVTPLRGTRDWAPPRPQIVLTLLPSPSRKEIMNKQHFKCAGCGIVVAEQYASKFRYCNYLGKYFCTGCHKNQVALIPARILYKWDFHRYPVSTFSFKLLEQMYSDPLFRIFDLNKNIRKFSKNLEFIRKYRVGLFYLKEYIFTCRFAETVQERLEKDLPPYFLSKPDEYSIDDLVNIKNGELKTKLKFLGEICLRHTSECKLCLARGYICEFCNANDIIFPWHMRTVIRCSQCFTCYHLKCWDDAGDAKCPKCERKMKRKAETAS</sequence>
<evidence type="ECO:0000259" key="6">
    <source>
        <dbReference type="PROSITE" id="PS50826"/>
    </source>
</evidence>
<dbReference type="InterPro" id="IPR025258">
    <property type="entry name" value="RH_dom"/>
</dbReference>
<dbReference type="PANTHER" id="PTHR45971">
    <property type="entry name" value="PHOX (PX) DOMAIN-CONTAINING PROTEIN"/>
    <property type="match status" value="1"/>
</dbReference>
<reference evidence="7 9" key="1">
    <citation type="journal article" date="2013" name="Genome Biol.">
        <title>Draft genome of the mountain pine beetle, Dendroctonus ponderosae Hopkins, a major forest pest.</title>
        <authorList>
            <person name="Keeling C.I."/>
            <person name="Yuen M.M."/>
            <person name="Liao N.Y."/>
            <person name="Docking T.R."/>
            <person name="Chan S.K."/>
            <person name="Taylor G.A."/>
            <person name="Palmquist D.L."/>
            <person name="Jackman S.D."/>
            <person name="Nguyen A."/>
            <person name="Li M."/>
            <person name="Henderson H."/>
            <person name="Janes J.K."/>
            <person name="Zhao Y."/>
            <person name="Pandoh P."/>
            <person name="Moore R."/>
            <person name="Sperling F.A."/>
            <person name="Huber D.P."/>
            <person name="Birol I."/>
            <person name="Jones S.J."/>
            <person name="Bohlmann J."/>
        </authorList>
    </citation>
    <scope>NUCLEOTIDE SEQUENCE</scope>
</reference>
<evidence type="ECO:0000313" key="7">
    <source>
        <dbReference type="EMBL" id="ENN74780.1"/>
    </source>
</evidence>
<evidence type="ECO:0000256" key="4">
    <source>
        <dbReference type="ARBA" id="ARBA00023006"/>
    </source>
</evidence>
<feature type="non-terminal residue" evidence="7">
    <location>
        <position position="1"/>
    </location>
</feature>
<evidence type="ECO:0000256" key="2">
    <source>
        <dbReference type="ARBA" id="ARBA00022553"/>
    </source>
</evidence>
<dbReference type="Pfam" id="PF13901">
    <property type="entry name" value="RH_dom"/>
    <property type="match status" value="1"/>
</dbReference>
<keyword evidence="3" id="KW-0967">Endosome</keyword>
<keyword evidence="2" id="KW-0597">Phosphoprotein</keyword>
<evidence type="ECO:0000256" key="3">
    <source>
        <dbReference type="ARBA" id="ARBA00022753"/>
    </source>
</evidence>
<dbReference type="SMART" id="SM01175">
    <property type="entry name" value="DUF4206"/>
    <property type="match status" value="1"/>
</dbReference>
<dbReference type="InterPro" id="IPR052428">
    <property type="entry name" value="Autophagy_HostDef_Reg"/>
</dbReference>
<evidence type="ECO:0000313" key="9">
    <source>
        <dbReference type="Proteomes" id="UP000019118"/>
    </source>
</evidence>
<dbReference type="HOGENOM" id="CLU_013778_0_0_1"/>
<feature type="domain" description="RUN" evidence="6">
    <location>
        <begin position="30"/>
        <end position="164"/>
    </location>
</feature>
<name>N6TZQ7_DENPD</name>
<comment type="subcellular location">
    <subcellularLocation>
        <location evidence="1">Late endosome</location>
    </subcellularLocation>
</comment>
<keyword evidence="4" id="KW-0072">Autophagy</keyword>
<dbReference type="Proteomes" id="UP000019118">
    <property type="component" value="Unassembled WGS sequence"/>
</dbReference>
<proteinExistence type="predicted"/>
<dbReference type="EnsemblMetazoa" id="XM_019908655.1">
    <property type="protein sequence ID" value="XP_019764214.1"/>
    <property type="gene ID" value="LOC109540320"/>
</dbReference>
<dbReference type="EMBL" id="KB741028">
    <property type="protein sequence ID" value="ENN74780.1"/>
    <property type="molecule type" value="Genomic_DNA"/>
</dbReference>
<evidence type="ECO:0000256" key="5">
    <source>
        <dbReference type="SAM" id="MobiDB-lite"/>
    </source>
</evidence>
<dbReference type="SUPFAM" id="SSF140741">
    <property type="entry name" value="RUN domain-like"/>
    <property type="match status" value="1"/>
</dbReference>
<dbReference type="OrthoDB" id="10067503at2759"/>
<dbReference type="AlphaFoldDB" id="N6TZQ7"/>
<evidence type="ECO:0000313" key="8">
    <source>
        <dbReference type="EnsemblMetazoa" id="XP_019764214.1"/>
    </source>
</evidence>
<feature type="region of interest" description="Disordered" evidence="5">
    <location>
        <begin position="452"/>
        <end position="476"/>
    </location>
</feature>
<gene>
    <name evidence="8" type="primary">109540320</name>
    <name evidence="7" type="ORF">YQE_08553</name>
</gene>
<dbReference type="Gene3D" id="1.20.58.900">
    <property type="match status" value="1"/>
</dbReference>